<dbReference type="VEuPathDB" id="TriTrypDB:LtaPh_2830300"/>
<dbReference type="PANTHER" id="PTHR13355:SF11">
    <property type="entry name" value="GLUCOSAMINE 6-PHOSPHATE N-ACETYLTRANSFERASE"/>
    <property type="match status" value="1"/>
</dbReference>
<evidence type="ECO:0000256" key="4">
    <source>
        <dbReference type="ARBA" id="ARBA00023315"/>
    </source>
</evidence>
<dbReference type="InterPro" id="IPR016181">
    <property type="entry name" value="Acyl_CoA_acyltransferase"/>
</dbReference>
<keyword evidence="4 6" id="KW-0012">Acyltransferase</keyword>
<dbReference type="PANTHER" id="PTHR13355">
    <property type="entry name" value="GLUCOSAMINE 6-PHOSPHATE N-ACETYLTRANSFERASE"/>
    <property type="match status" value="1"/>
</dbReference>
<keyword evidence="9" id="KW-1185">Reference proteome</keyword>
<dbReference type="Proteomes" id="UP000419144">
    <property type="component" value="Unassembled WGS sequence"/>
</dbReference>
<dbReference type="Pfam" id="PF00583">
    <property type="entry name" value="Acetyltransf_1"/>
    <property type="match status" value="1"/>
</dbReference>
<evidence type="ECO:0000313" key="9">
    <source>
        <dbReference type="Proteomes" id="UP000419144"/>
    </source>
</evidence>
<protein>
    <recommendedName>
        <fullName evidence="6">Glucosamine 6-phosphate N-acetyltransferase</fullName>
        <ecNumber evidence="6">2.3.1.4</ecNumber>
    </recommendedName>
</protein>
<dbReference type="FunFam" id="3.40.630.30:FF:000105">
    <property type="entry name" value="Glucosamine 6-phosphate N-acetyltransferase"/>
    <property type="match status" value="1"/>
</dbReference>
<dbReference type="PROSITE" id="PS51186">
    <property type="entry name" value="GNAT"/>
    <property type="match status" value="1"/>
</dbReference>
<evidence type="ECO:0000256" key="1">
    <source>
        <dbReference type="ARBA" id="ARBA00004832"/>
    </source>
</evidence>
<dbReference type="CDD" id="cd04301">
    <property type="entry name" value="NAT_SF"/>
    <property type="match status" value="1"/>
</dbReference>
<comment type="pathway">
    <text evidence="1 6">Nucleotide-sugar biosynthesis; UDP-N-acetyl-alpha-D-glucosamine biosynthesis; N-acetyl-alpha-D-glucosamine 1-phosphate from alpha-D-glucosamine 6-phosphate (route I): step 1/2.</text>
</comment>
<evidence type="ECO:0000256" key="5">
    <source>
        <dbReference type="ARBA" id="ARBA00048964"/>
    </source>
</evidence>
<dbReference type="EC" id="2.3.1.4" evidence="6"/>
<evidence type="ECO:0000313" key="8">
    <source>
        <dbReference type="EMBL" id="GET90255.1"/>
    </source>
</evidence>
<evidence type="ECO:0000259" key="7">
    <source>
        <dbReference type="PROSITE" id="PS51186"/>
    </source>
</evidence>
<dbReference type="GO" id="GO:0006048">
    <property type="term" value="P:UDP-N-acetylglucosamine biosynthetic process"/>
    <property type="evidence" value="ECO:0007669"/>
    <property type="project" value="UniProtKB-UniRule"/>
</dbReference>
<proteinExistence type="inferred from homology"/>
<dbReference type="UniPathway" id="UPA00113">
    <property type="reaction ID" value="UER00529"/>
</dbReference>
<dbReference type="GO" id="GO:0004343">
    <property type="term" value="F:glucosamine 6-phosphate N-acetyltransferase activity"/>
    <property type="evidence" value="ECO:0007669"/>
    <property type="project" value="UniProtKB-UniRule"/>
</dbReference>
<dbReference type="Gene3D" id="3.40.630.30">
    <property type="match status" value="1"/>
</dbReference>
<evidence type="ECO:0000256" key="3">
    <source>
        <dbReference type="ARBA" id="ARBA00022679"/>
    </source>
</evidence>
<evidence type="ECO:0000256" key="2">
    <source>
        <dbReference type="ARBA" id="ARBA00006048"/>
    </source>
</evidence>
<dbReference type="OrthoDB" id="10039976at2759"/>
<accession>A0A640KMH6</accession>
<feature type="domain" description="N-acetyltransferase" evidence="7">
    <location>
        <begin position="5"/>
        <end position="148"/>
    </location>
</feature>
<dbReference type="SUPFAM" id="SSF55729">
    <property type="entry name" value="Acyl-CoA N-acyltransferases (Nat)"/>
    <property type="match status" value="1"/>
</dbReference>
<comment type="similarity">
    <text evidence="2 6">Belongs to the acetyltransferase family. GNA1 subfamily.</text>
</comment>
<evidence type="ECO:0000256" key="6">
    <source>
        <dbReference type="RuleBase" id="RU365086"/>
    </source>
</evidence>
<dbReference type="EMBL" id="BLBS01000039">
    <property type="protein sequence ID" value="GET90255.1"/>
    <property type="molecule type" value="Genomic_DNA"/>
</dbReference>
<comment type="catalytic activity">
    <reaction evidence="5 6">
        <text>D-glucosamine 6-phosphate + acetyl-CoA = N-acetyl-D-glucosamine 6-phosphate + CoA + H(+)</text>
        <dbReference type="Rhea" id="RHEA:10292"/>
        <dbReference type="ChEBI" id="CHEBI:15378"/>
        <dbReference type="ChEBI" id="CHEBI:57287"/>
        <dbReference type="ChEBI" id="CHEBI:57288"/>
        <dbReference type="ChEBI" id="CHEBI:57513"/>
        <dbReference type="ChEBI" id="CHEBI:58725"/>
        <dbReference type="EC" id="2.3.1.4"/>
    </reaction>
</comment>
<keyword evidence="3 6" id="KW-0808">Transferase</keyword>
<sequence>MNSSIVIRDLETRDLGEVLELLSHLTSAPMLSQEELERLHARRVLTGVRTRVAISSKTQKILGTASLMVEQKLTRGGKCVGHVEDVVTHPDCRGQGIGRELLRSLVEVARANNCYKVVLNCTDDMIAYYSKAGFSKCENQMRMNIAPQ</sequence>
<dbReference type="InterPro" id="IPR000182">
    <property type="entry name" value="GNAT_dom"/>
</dbReference>
<dbReference type="InterPro" id="IPR039143">
    <property type="entry name" value="GNPNAT1-like"/>
</dbReference>
<gene>
    <name evidence="8" type="ORF">LtaPh_2830300</name>
</gene>
<name>A0A640KMH6_LEITA</name>
<organism evidence="8 9">
    <name type="scientific">Leishmania tarentolae</name>
    <name type="common">Sauroleishmania tarentolae</name>
    <dbReference type="NCBI Taxonomy" id="5689"/>
    <lineage>
        <taxon>Eukaryota</taxon>
        <taxon>Discoba</taxon>
        <taxon>Euglenozoa</taxon>
        <taxon>Kinetoplastea</taxon>
        <taxon>Metakinetoplastina</taxon>
        <taxon>Trypanosomatida</taxon>
        <taxon>Trypanosomatidae</taxon>
        <taxon>Leishmaniinae</taxon>
        <taxon>Leishmania</taxon>
        <taxon>lizard Leishmania</taxon>
    </lineage>
</organism>
<comment type="caution">
    <text evidence="8">The sequence shown here is derived from an EMBL/GenBank/DDBJ whole genome shotgun (WGS) entry which is preliminary data.</text>
</comment>
<reference evidence="8" key="1">
    <citation type="submission" date="2019-11" db="EMBL/GenBank/DDBJ databases">
        <title>Leishmania tarentolae CDS.</title>
        <authorList>
            <person name="Goto Y."/>
            <person name="Yamagishi J."/>
        </authorList>
    </citation>
    <scope>NUCLEOTIDE SEQUENCE [LARGE SCALE GENOMIC DNA]</scope>
    <source>
        <strain evidence="8">Parrot Tar II</strain>
    </source>
</reference>
<dbReference type="AlphaFoldDB" id="A0A640KMH6"/>